<comment type="caution">
    <text evidence="2">The sequence shown here is derived from an EMBL/GenBank/DDBJ whole genome shotgun (WGS) entry which is preliminary data.</text>
</comment>
<feature type="compositionally biased region" description="Basic and acidic residues" evidence="1">
    <location>
        <begin position="71"/>
        <end position="80"/>
    </location>
</feature>
<gene>
    <name evidence="2" type="ORF">SBRCBS47491_006572</name>
</gene>
<sequence length="527" mass="58762">MLIGLSSSRRWVAVIGVATIVVLLLFLQSESGSSALETVKSQLPRPPSFGDSPPPPPESPPAEAPPPTENAENKDKKPDDALPPSPPPPPHPKYKEIVSAAGGYEPPPVRDPFPLLANSPASVLPPPIPEWNKPREGMYKEYGLSVPPPLLIGFSRSWPMLLQAVVSYITAGWPPEQIYVVENTGVQQANTRGQLTLQHPYYLNHTTLGRLGVKIIQTPVLLNFAQLQNFYLSLTYTHGWPYYFWSHMDVLALSYEEGITSGPNAGLTGPYDGSNGTYKTVYELCLQALQGTLLDDGLRWGLRFFAYDHLALVNPKAYEAIGGWDTFIPYYLTDCDLHDRLRMANWTIQDRTAGIITDVNTILEDLSTLYRVGDVSDPKFVDPNPPPPKEEEKKKEEKEEGEKKEGEAPKEKRQGQAGDKKDGKDEKPKQVSTGDPNLDKWQRLRDVADRMRDFKYAGPTRNTWQAAQKGGRGEPFYYPSDGIAEAIDVITEAGREVYRRKWGHRDCDLIAGAGLSLGDEWLVEKDW</sequence>
<dbReference type="Proteomes" id="UP001642406">
    <property type="component" value="Unassembled WGS sequence"/>
</dbReference>
<reference evidence="2 3" key="1">
    <citation type="submission" date="2024-01" db="EMBL/GenBank/DDBJ databases">
        <authorList>
            <person name="Allen C."/>
            <person name="Tagirdzhanova G."/>
        </authorList>
    </citation>
    <scope>NUCLEOTIDE SEQUENCE [LARGE SCALE GENOMIC DNA]</scope>
</reference>
<feature type="compositionally biased region" description="Basic and acidic residues" evidence="1">
    <location>
        <begin position="388"/>
        <end position="429"/>
    </location>
</feature>
<keyword evidence="3" id="KW-1185">Reference proteome</keyword>
<evidence type="ECO:0000313" key="3">
    <source>
        <dbReference type="Proteomes" id="UP001642406"/>
    </source>
</evidence>
<evidence type="ECO:0000313" key="2">
    <source>
        <dbReference type="EMBL" id="CAK7227444.1"/>
    </source>
</evidence>
<feature type="compositionally biased region" description="Pro residues" evidence="1">
    <location>
        <begin position="81"/>
        <end position="91"/>
    </location>
</feature>
<feature type="region of interest" description="Disordered" evidence="1">
    <location>
        <begin position="37"/>
        <end position="96"/>
    </location>
</feature>
<feature type="compositionally biased region" description="Pro residues" evidence="1">
    <location>
        <begin position="44"/>
        <end position="68"/>
    </location>
</feature>
<evidence type="ECO:0008006" key="4">
    <source>
        <dbReference type="Google" id="ProtNLM"/>
    </source>
</evidence>
<accession>A0ABP0C851</accession>
<dbReference type="EMBL" id="CAWUHC010000065">
    <property type="protein sequence ID" value="CAK7227444.1"/>
    <property type="molecule type" value="Genomic_DNA"/>
</dbReference>
<evidence type="ECO:0000256" key="1">
    <source>
        <dbReference type="SAM" id="MobiDB-lite"/>
    </source>
</evidence>
<feature type="region of interest" description="Disordered" evidence="1">
    <location>
        <begin position="374"/>
        <end position="441"/>
    </location>
</feature>
<proteinExistence type="predicted"/>
<protein>
    <recommendedName>
        <fullName evidence="4">Glycosyl transferase family 8 protein</fullName>
    </recommendedName>
</protein>
<organism evidence="2 3">
    <name type="scientific">Sporothrix bragantina</name>
    <dbReference type="NCBI Taxonomy" id="671064"/>
    <lineage>
        <taxon>Eukaryota</taxon>
        <taxon>Fungi</taxon>
        <taxon>Dikarya</taxon>
        <taxon>Ascomycota</taxon>
        <taxon>Pezizomycotina</taxon>
        <taxon>Sordariomycetes</taxon>
        <taxon>Sordariomycetidae</taxon>
        <taxon>Ophiostomatales</taxon>
        <taxon>Ophiostomataceae</taxon>
        <taxon>Sporothrix</taxon>
    </lineage>
</organism>
<name>A0ABP0C851_9PEZI</name>